<name>I4C9R6_DESTA</name>
<dbReference type="HOGENOM" id="CLU_541564_0_0_7"/>
<dbReference type="Gene3D" id="1.20.1600.10">
    <property type="entry name" value="Outer membrane efflux proteins (OEP)"/>
    <property type="match status" value="1"/>
</dbReference>
<evidence type="ECO:0000256" key="2">
    <source>
        <dbReference type="ARBA" id="ARBA00007613"/>
    </source>
</evidence>
<dbReference type="PANTHER" id="PTHR30026:SF20">
    <property type="entry name" value="OUTER MEMBRANE PROTEIN TOLC"/>
    <property type="match status" value="1"/>
</dbReference>
<keyword evidence="10" id="KW-1185">Reference proteome</keyword>
<evidence type="ECO:0000256" key="6">
    <source>
        <dbReference type="ARBA" id="ARBA00023136"/>
    </source>
</evidence>
<dbReference type="EMBL" id="CP003360">
    <property type="protein sequence ID" value="AFM26307.1"/>
    <property type="molecule type" value="Genomic_DNA"/>
</dbReference>
<dbReference type="SUPFAM" id="SSF56954">
    <property type="entry name" value="Outer membrane efflux proteins (OEP)"/>
    <property type="match status" value="1"/>
</dbReference>
<dbReference type="GO" id="GO:1990281">
    <property type="term" value="C:efflux pump complex"/>
    <property type="evidence" value="ECO:0007669"/>
    <property type="project" value="TreeGrafter"/>
</dbReference>
<evidence type="ECO:0000256" key="3">
    <source>
        <dbReference type="ARBA" id="ARBA00022448"/>
    </source>
</evidence>
<dbReference type="AlphaFoldDB" id="I4C9R6"/>
<sequence length="503" mass="57557">MISAVKYKLKLLFFFAMSAPWLFTSCTFTQLRAFQPDIHQLATANRTAASMVENRLRPATLVAGKQWLILEDCRNITLMNNLDIQVARQDEQTKRQLRNGQMAQMLPHAAVSGQLSDRDNIGWSYSEVIAEEGLSASTAPRPVISFPPYPYRYANGRERSTWRYSAEFRWSPVEALTAFYRTKSRSNQRISAYYERIKRAQKVLGRTESSFFRLLALQEALPMAARLKSIRSDIVDKRAELIEKKLVNIEEYNDAVQRYIRARRIYVQVRNDLEKQRNFLASSMGLSPDYTIDGGFYVAGKLEEPGFRAEMADLEAQAVRTRPELYIAGLENLSSENDLKASYIKYAPQVTGFYRYNRDKDKFLLDKEYAEYGMNFRVDLFDWIGASFEGNAAQSNIYKTRRDLTRVALEVSLEVRDTFLKYFDALEQVQNSAQSVRMARRVLEVARHRSATGAADKVREQEAGANLLEAKIERVSNLGEAAANLALLYAAMGVNYQEPVPQD</sequence>
<gene>
    <name evidence="9" type="ordered locus">Desti_3661</name>
</gene>
<keyword evidence="7" id="KW-0998">Cell outer membrane</keyword>
<evidence type="ECO:0000313" key="10">
    <source>
        <dbReference type="Proteomes" id="UP000006055"/>
    </source>
</evidence>
<dbReference type="PROSITE" id="PS51257">
    <property type="entry name" value="PROKAR_LIPOPROTEIN"/>
    <property type="match status" value="1"/>
</dbReference>
<keyword evidence="3" id="KW-0813">Transport</keyword>
<comment type="subcellular location">
    <subcellularLocation>
        <location evidence="1">Cell outer membrane</location>
    </subcellularLocation>
</comment>
<evidence type="ECO:0000256" key="7">
    <source>
        <dbReference type="ARBA" id="ARBA00023237"/>
    </source>
</evidence>
<accession>I4C9R6</accession>
<dbReference type="GO" id="GO:0009279">
    <property type="term" value="C:cell outer membrane"/>
    <property type="evidence" value="ECO:0007669"/>
    <property type="project" value="UniProtKB-SubCell"/>
</dbReference>
<keyword evidence="4" id="KW-1134">Transmembrane beta strand</keyword>
<dbReference type="RefSeq" id="WP_014811435.1">
    <property type="nucleotide sequence ID" value="NC_018025.1"/>
</dbReference>
<evidence type="ECO:0000313" key="9">
    <source>
        <dbReference type="EMBL" id="AFM26307.1"/>
    </source>
</evidence>
<evidence type="ECO:0000256" key="1">
    <source>
        <dbReference type="ARBA" id="ARBA00004442"/>
    </source>
</evidence>
<organism evidence="9 10">
    <name type="scientific">Desulfomonile tiedjei (strain ATCC 49306 / DSM 6799 / DCB-1)</name>
    <dbReference type="NCBI Taxonomy" id="706587"/>
    <lineage>
        <taxon>Bacteria</taxon>
        <taxon>Pseudomonadati</taxon>
        <taxon>Thermodesulfobacteriota</taxon>
        <taxon>Desulfomonilia</taxon>
        <taxon>Desulfomonilales</taxon>
        <taxon>Desulfomonilaceae</taxon>
        <taxon>Desulfomonile</taxon>
    </lineage>
</organism>
<keyword evidence="6" id="KW-0472">Membrane</keyword>
<evidence type="ECO:0000256" key="8">
    <source>
        <dbReference type="SAM" id="SignalP"/>
    </source>
</evidence>
<dbReference type="Proteomes" id="UP000006055">
    <property type="component" value="Chromosome"/>
</dbReference>
<dbReference type="PANTHER" id="PTHR30026">
    <property type="entry name" value="OUTER MEMBRANE PROTEIN TOLC"/>
    <property type="match status" value="1"/>
</dbReference>
<feature type="chain" id="PRO_5003687233" evidence="8">
    <location>
        <begin position="19"/>
        <end position="503"/>
    </location>
</feature>
<comment type="similarity">
    <text evidence="2">Belongs to the outer membrane factor (OMF) (TC 1.B.17) family.</text>
</comment>
<proteinExistence type="inferred from homology"/>
<feature type="signal peptide" evidence="8">
    <location>
        <begin position="1"/>
        <end position="18"/>
    </location>
</feature>
<dbReference type="InterPro" id="IPR003423">
    <property type="entry name" value="OMP_efflux"/>
</dbReference>
<dbReference type="GO" id="GO:0015288">
    <property type="term" value="F:porin activity"/>
    <property type="evidence" value="ECO:0007669"/>
    <property type="project" value="TreeGrafter"/>
</dbReference>
<dbReference type="eggNOG" id="COG1538">
    <property type="taxonomic scope" value="Bacteria"/>
</dbReference>
<keyword evidence="5" id="KW-0812">Transmembrane</keyword>
<dbReference type="Pfam" id="PF02321">
    <property type="entry name" value="OEP"/>
    <property type="match status" value="1"/>
</dbReference>
<evidence type="ECO:0000256" key="4">
    <source>
        <dbReference type="ARBA" id="ARBA00022452"/>
    </source>
</evidence>
<dbReference type="KEGG" id="dti:Desti_3661"/>
<keyword evidence="8" id="KW-0732">Signal</keyword>
<evidence type="ECO:0000256" key="5">
    <source>
        <dbReference type="ARBA" id="ARBA00022692"/>
    </source>
</evidence>
<protein>
    <submittedName>
        <fullName evidence="9">Outer membrane protein</fullName>
    </submittedName>
</protein>
<reference evidence="10" key="1">
    <citation type="submission" date="2012-06" db="EMBL/GenBank/DDBJ databases">
        <title>Complete sequence of chromosome of Desulfomonile tiedjei DSM 6799.</title>
        <authorList>
            <person name="Lucas S."/>
            <person name="Copeland A."/>
            <person name="Lapidus A."/>
            <person name="Glavina del Rio T."/>
            <person name="Dalin E."/>
            <person name="Tice H."/>
            <person name="Bruce D."/>
            <person name="Goodwin L."/>
            <person name="Pitluck S."/>
            <person name="Peters L."/>
            <person name="Ovchinnikova G."/>
            <person name="Zeytun A."/>
            <person name="Lu M."/>
            <person name="Kyrpides N."/>
            <person name="Mavromatis K."/>
            <person name="Ivanova N."/>
            <person name="Brettin T."/>
            <person name="Detter J.C."/>
            <person name="Han C."/>
            <person name="Larimer F."/>
            <person name="Land M."/>
            <person name="Hauser L."/>
            <person name="Markowitz V."/>
            <person name="Cheng J.-F."/>
            <person name="Hugenholtz P."/>
            <person name="Woyke T."/>
            <person name="Wu D."/>
            <person name="Spring S."/>
            <person name="Schroeder M."/>
            <person name="Brambilla E."/>
            <person name="Klenk H.-P."/>
            <person name="Eisen J.A."/>
        </authorList>
    </citation>
    <scope>NUCLEOTIDE SEQUENCE [LARGE SCALE GENOMIC DNA]</scope>
    <source>
        <strain evidence="10">ATCC 49306 / DSM 6799 / DCB-1</strain>
    </source>
</reference>
<dbReference type="STRING" id="706587.Desti_3661"/>
<dbReference type="InterPro" id="IPR051906">
    <property type="entry name" value="TolC-like"/>
</dbReference>
<dbReference type="GO" id="GO:0015562">
    <property type="term" value="F:efflux transmembrane transporter activity"/>
    <property type="evidence" value="ECO:0007669"/>
    <property type="project" value="InterPro"/>
</dbReference>